<protein>
    <submittedName>
        <fullName evidence="1">Uncharacterized protein</fullName>
    </submittedName>
</protein>
<dbReference type="AlphaFoldDB" id="A0A061JKG3"/>
<evidence type="ECO:0000313" key="2">
    <source>
        <dbReference type="Proteomes" id="UP000026923"/>
    </source>
</evidence>
<dbReference type="EMBL" id="AMCZ02000025">
    <property type="protein sequence ID" value="EWC40127.1"/>
    <property type="molecule type" value="Genomic_DNA"/>
</dbReference>
<proteinExistence type="predicted"/>
<dbReference type="Proteomes" id="UP000026923">
    <property type="component" value="Unassembled WGS sequence"/>
</dbReference>
<dbReference type="OrthoDB" id="7041065at2"/>
<comment type="caution">
    <text evidence="1">The sequence shown here is derived from an EMBL/GenBank/DDBJ whole genome shotgun (WGS) entry which is preliminary data.</text>
</comment>
<evidence type="ECO:0000313" key="1">
    <source>
        <dbReference type="EMBL" id="EWC40127.1"/>
    </source>
</evidence>
<sequence>MASTVTLTIHDRAAATQLTVNDNTQSVVLTVTDAKGDPGKSAYQSWLDDGNEGPPADFFASLAPISAAEKNRLERRPDGLYVRDDLTPDPLAYYILAKG</sequence>
<name>A0A061JKG3_STUST</name>
<dbReference type="HOGENOM" id="CLU_2318031_0_0_6"/>
<gene>
    <name evidence="1" type="ORF">B597_017000</name>
</gene>
<accession>A0A061JKG3</accession>
<organism evidence="1 2">
    <name type="scientific">Stutzerimonas stutzeri KOS6</name>
    <dbReference type="NCBI Taxonomy" id="1218352"/>
    <lineage>
        <taxon>Bacteria</taxon>
        <taxon>Pseudomonadati</taxon>
        <taxon>Pseudomonadota</taxon>
        <taxon>Gammaproteobacteria</taxon>
        <taxon>Pseudomonadales</taxon>
        <taxon>Pseudomonadaceae</taxon>
        <taxon>Stutzerimonas</taxon>
    </lineage>
</organism>
<dbReference type="RefSeq" id="WP_024162251.1">
    <property type="nucleotide sequence ID" value="NZ_KK020676.1"/>
</dbReference>
<reference evidence="1 2" key="1">
    <citation type="journal article" date="2013" name="Genome Announc.">
        <title>Draft Genome of the Nitrogen-Fixing Bacterium Pseudomonas stutzeri Strain KOS6 Isolated from Industrial Hydrocarbon Sludge.</title>
        <authorList>
            <person name="Grigoryeva T.V."/>
            <person name="Laikov A.V."/>
            <person name="Naumova R.P."/>
            <person name="Manolov A.I."/>
            <person name="Larin A.K."/>
            <person name="Karpova I.Y."/>
            <person name="Semashko T.A."/>
            <person name="Alexeev D.G."/>
            <person name="Kostryukova E.S."/>
            <person name="Muller R."/>
            <person name="Govorun V.M."/>
        </authorList>
    </citation>
    <scope>NUCLEOTIDE SEQUENCE [LARGE SCALE GENOMIC DNA]</scope>
    <source>
        <strain evidence="1 2">KOS6</strain>
    </source>
</reference>